<keyword evidence="7 17" id="KW-0679">Respiratory chain</keyword>
<feature type="transmembrane region" description="Helical" evidence="18">
    <location>
        <begin position="414"/>
        <end position="436"/>
    </location>
</feature>
<accession>A0ABX6QTU4</accession>
<dbReference type="InterPro" id="IPR014241">
    <property type="entry name" value="Cyt_c_oxidase_su1_bac"/>
</dbReference>
<keyword evidence="6 17" id="KW-0349">Heme</keyword>
<evidence type="ECO:0000313" key="21">
    <source>
        <dbReference type="EMBL" id="QLF71620.1"/>
    </source>
</evidence>
<dbReference type="GO" id="GO:0016491">
    <property type="term" value="F:oxidoreductase activity"/>
    <property type="evidence" value="ECO:0007669"/>
    <property type="project" value="UniProtKB-KW"/>
</dbReference>
<dbReference type="PRINTS" id="PR01165">
    <property type="entry name" value="CYCOXIDASEI"/>
</dbReference>
<gene>
    <name evidence="21" type="primary">ctaD</name>
    <name evidence="21" type="ORF">FE840_018375</name>
</gene>
<name>A0ABX6QTU4_9HYPH</name>
<feature type="region of interest" description="Disordered" evidence="19">
    <location>
        <begin position="1"/>
        <end position="21"/>
    </location>
</feature>
<dbReference type="PANTHER" id="PTHR10422:SF35">
    <property type="entry name" value="CYTOCHROME BO(3) UBIQUINOL OXIDASE SUBUNIT 1"/>
    <property type="match status" value="1"/>
</dbReference>
<comment type="subcellular location">
    <subcellularLocation>
        <location evidence="1 18">Cell membrane</location>
        <topology evidence="1 18">Multi-pass membrane protein</topology>
    </subcellularLocation>
</comment>
<keyword evidence="21" id="KW-0614">Plasmid</keyword>
<comment type="catalytic activity">
    <reaction evidence="16 18">
        <text>4 Fe(II)-[cytochrome c] + O2 + 8 H(+)(in) = 4 Fe(III)-[cytochrome c] + 2 H2O + 4 H(+)(out)</text>
        <dbReference type="Rhea" id="RHEA:11436"/>
        <dbReference type="Rhea" id="RHEA-COMP:10350"/>
        <dbReference type="Rhea" id="RHEA-COMP:14399"/>
        <dbReference type="ChEBI" id="CHEBI:15377"/>
        <dbReference type="ChEBI" id="CHEBI:15378"/>
        <dbReference type="ChEBI" id="CHEBI:15379"/>
        <dbReference type="ChEBI" id="CHEBI:29033"/>
        <dbReference type="ChEBI" id="CHEBI:29034"/>
        <dbReference type="EC" id="7.1.1.9"/>
    </reaction>
</comment>
<dbReference type="SUPFAM" id="SSF81442">
    <property type="entry name" value="Cytochrome c oxidase subunit I-like"/>
    <property type="match status" value="1"/>
</dbReference>
<dbReference type="PROSITE" id="PS00077">
    <property type="entry name" value="COX1_CUB"/>
    <property type="match status" value="1"/>
</dbReference>
<dbReference type="InterPro" id="IPR036927">
    <property type="entry name" value="Cyt_c_oxase-like_su1_sf"/>
</dbReference>
<comment type="pathway">
    <text evidence="2 18">Energy metabolism; oxidative phosphorylation.</text>
</comment>
<evidence type="ECO:0000259" key="20">
    <source>
        <dbReference type="PROSITE" id="PS50855"/>
    </source>
</evidence>
<evidence type="ECO:0000256" key="5">
    <source>
        <dbReference type="ARBA" id="ARBA00022475"/>
    </source>
</evidence>
<geneLocation type="plasmid" evidence="21 22">
    <name>pPRADMK78_01</name>
</geneLocation>
<evidence type="ECO:0000256" key="14">
    <source>
        <dbReference type="ARBA" id="ARBA00023008"/>
    </source>
</evidence>
<feature type="transmembrane region" description="Helical" evidence="18">
    <location>
        <begin position="140"/>
        <end position="161"/>
    </location>
</feature>
<feature type="transmembrane region" description="Helical" evidence="18">
    <location>
        <begin position="448"/>
        <end position="471"/>
    </location>
</feature>
<evidence type="ECO:0000256" key="6">
    <source>
        <dbReference type="ARBA" id="ARBA00022617"/>
    </source>
</evidence>
<evidence type="ECO:0000256" key="18">
    <source>
        <dbReference type="RuleBase" id="RU363061"/>
    </source>
</evidence>
<dbReference type="InterPro" id="IPR023616">
    <property type="entry name" value="Cyt_c_oxase-like_su1_dom"/>
</dbReference>
<protein>
    <recommendedName>
        <fullName evidence="18">Cytochrome c oxidase subunit 1</fullName>
        <ecNumber evidence="18">7.1.1.9</ecNumber>
    </recommendedName>
</protein>
<dbReference type="Pfam" id="PF00115">
    <property type="entry name" value="COX1"/>
    <property type="match status" value="1"/>
</dbReference>
<evidence type="ECO:0000256" key="4">
    <source>
        <dbReference type="ARBA" id="ARBA00022448"/>
    </source>
</evidence>
<feature type="transmembrane region" description="Helical" evidence="18">
    <location>
        <begin position="343"/>
        <end position="366"/>
    </location>
</feature>
<reference evidence="21 22" key="1">
    <citation type="submission" date="2020-06" db="EMBL/GenBank/DDBJ databases">
        <title>Genome sequence of Rhizobium sp strain ADMK78.</title>
        <authorList>
            <person name="Rahi P."/>
        </authorList>
    </citation>
    <scope>NUCLEOTIDE SEQUENCE [LARGE SCALE GENOMIC DNA]</scope>
    <source>
        <strain evidence="21 22">ADMK78</strain>
        <plasmid evidence="21 22">pPRADMK78_01</plasmid>
    </source>
</reference>
<feature type="transmembrane region" description="Helical" evidence="18">
    <location>
        <begin position="622"/>
        <end position="640"/>
    </location>
</feature>
<feature type="compositionally biased region" description="Basic and acidic residues" evidence="19">
    <location>
        <begin position="1"/>
        <end position="14"/>
    </location>
</feature>
<dbReference type="EC" id="7.1.1.9" evidence="18"/>
<evidence type="ECO:0000256" key="12">
    <source>
        <dbReference type="ARBA" id="ARBA00022989"/>
    </source>
</evidence>
<keyword evidence="10" id="KW-1278">Translocase</keyword>
<feature type="transmembrane region" description="Helical" evidence="18">
    <location>
        <begin position="60"/>
        <end position="84"/>
    </location>
</feature>
<evidence type="ECO:0000256" key="13">
    <source>
        <dbReference type="ARBA" id="ARBA00023004"/>
    </source>
</evidence>
<keyword evidence="4 17" id="KW-0813">Transport</keyword>
<comment type="similarity">
    <text evidence="3 17">Belongs to the heme-copper respiratory oxidase family.</text>
</comment>
<evidence type="ECO:0000256" key="2">
    <source>
        <dbReference type="ARBA" id="ARBA00004673"/>
    </source>
</evidence>
<dbReference type="PROSITE" id="PS50855">
    <property type="entry name" value="COX1"/>
    <property type="match status" value="1"/>
</dbReference>
<proteinExistence type="inferred from homology"/>
<dbReference type="InterPro" id="IPR023615">
    <property type="entry name" value="Cyt_c_Oxase_su1_BS"/>
</dbReference>
<evidence type="ECO:0000256" key="17">
    <source>
        <dbReference type="RuleBase" id="RU000370"/>
    </source>
</evidence>
<evidence type="ECO:0000256" key="3">
    <source>
        <dbReference type="ARBA" id="ARBA00009578"/>
    </source>
</evidence>
<evidence type="ECO:0000256" key="19">
    <source>
        <dbReference type="SAM" id="MobiDB-lite"/>
    </source>
</evidence>
<keyword evidence="12 18" id="KW-1133">Transmembrane helix</keyword>
<keyword evidence="21" id="KW-0560">Oxidoreductase</keyword>
<comment type="function">
    <text evidence="18">Cytochrome c oxidase is the component of the respiratory chain that catalyzes the reduction of oxygen to water. Subunits 1-3 form the functional core of the enzyme complex. CO I is the catalytic subunit of the enzyme. Electrons originating in cytochrome c are transferred via the copper A center of subunit 2 and heme A of subunit 1 to the bimetallic center formed by heme A3 and copper B.</text>
</comment>
<evidence type="ECO:0000256" key="15">
    <source>
        <dbReference type="ARBA" id="ARBA00023136"/>
    </source>
</evidence>
<evidence type="ECO:0000256" key="16">
    <source>
        <dbReference type="ARBA" id="ARBA00047816"/>
    </source>
</evidence>
<feature type="transmembrane region" description="Helical" evidence="18">
    <location>
        <begin position="491"/>
        <end position="511"/>
    </location>
</feature>
<dbReference type="PANTHER" id="PTHR10422">
    <property type="entry name" value="CYTOCHROME C OXIDASE SUBUNIT 1"/>
    <property type="match status" value="1"/>
</dbReference>
<keyword evidence="14 18" id="KW-0186">Copper</keyword>
<evidence type="ECO:0000256" key="1">
    <source>
        <dbReference type="ARBA" id="ARBA00004651"/>
    </source>
</evidence>
<dbReference type="Gene3D" id="1.20.210.10">
    <property type="entry name" value="Cytochrome c oxidase-like, subunit I domain"/>
    <property type="match status" value="1"/>
</dbReference>
<evidence type="ECO:0000313" key="22">
    <source>
        <dbReference type="Proteomes" id="UP000308530"/>
    </source>
</evidence>
<dbReference type="EMBL" id="CP058351">
    <property type="protein sequence ID" value="QLF71620.1"/>
    <property type="molecule type" value="Genomic_DNA"/>
</dbReference>
<feature type="transmembrane region" description="Helical" evidence="18">
    <location>
        <begin position="223"/>
        <end position="250"/>
    </location>
</feature>
<feature type="transmembrane region" description="Helical" evidence="18">
    <location>
        <begin position="185"/>
        <end position="211"/>
    </location>
</feature>
<keyword evidence="11 17" id="KW-0249">Electron transport</keyword>
<feature type="domain" description="Cytochrome oxidase subunit I profile" evidence="20">
    <location>
        <begin position="47"/>
        <end position="553"/>
    </location>
</feature>
<feature type="transmembrane region" description="Helical" evidence="18">
    <location>
        <begin position="104"/>
        <end position="128"/>
    </location>
</feature>
<feature type="transmembrane region" description="Helical" evidence="18">
    <location>
        <begin position="593"/>
        <end position="616"/>
    </location>
</feature>
<keyword evidence="5 18" id="KW-1003">Cell membrane</keyword>
<evidence type="ECO:0000256" key="7">
    <source>
        <dbReference type="ARBA" id="ARBA00022660"/>
    </source>
</evidence>
<keyword evidence="9 18" id="KW-0479">Metal-binding</keyword>
<dbReference type="Proteomes" id="UP000308530">
    <property type="component" value="Plasmid pPRADMK78_01"/>
</dbReference>
<feature type="transmembrane region" description="Helical" evidence="18">
    <location>
        <begin position="283"/>
        <end position="301"/>
    </location>
</feature>
<feature type="transmembrane region" description="Helical" evidence="18">
    <location>
        <begin position="378"/>
        <end position="402"/>
    </location>
</feature>
<feature type="transmembrane region" description="Helical" evidence="18">
    <location>
        <begin position="306"/>
        <end position="328"/>
    </location>
</feature>
<dbReference type="NCBIfam" id="TIGR02891">
    <property type="entry name" value="CtaD_CoxA"/>
    <property type="match status" value="1"/>
</dbReference>
<evidence type="ECO:0000256" key="8">
    <source>
        <dbReference type="ARBA" id="ARBA00022692"/>
    </source>
</evidence>
<organism evidence="21 22">
    <name type="scientific">Peteryoungia desertarenae</name>
    <dbReference type="NCBI Taxonomy" id="1813451"/>
    <lineage>
        <taxon>Bacteria</taxon>
        <taxon>Pseudomonadati</taxon>
        <taxon>Pseudomonadota</taxon>
        <taxon>Alphaproteobacteria</taxon>
        <taxon>Hyphomicrobiales</taxon>
        <taxon>Rhizobiaceae</taxon>
        <taxon>Peteryoungia</taxon>
    </lineage>
</organism>
<sequence>MTARDGTAEARDHALGPSSYDHQAAVGQASFERIEKTWRSPSGFFGWFTQVNHSAIGLRFIVTAFVFFILSGLLALAMRLQLAIPLNQMLSHETYNQVMTVHGTAMMFLFAIPAMEGFAIYIAPLMVGARDMAFPRLNAFGYYVYLIGGSAFFLSLAFGMAPDAGWFNYVPLANKTFSEGYGVDIWTTMITFIELSALTAAVELIVTIMKLRAPGMSLDRMPIFVWAVLVMSFMILFAMPSVMVASAFLMMDRLVDTQFFIVENGGSPLLWQHLFWFFGHPEVYIILVPALGIVTSIVVTFSGRPLFGYTALVLAITGIGMVSFGLWVHHMYTTGLPFMGRSFFMAASSMIAIPSGVQVYCWIATLWGGKVRFATPMLWVLAFFGVFIAGGLTGVMVASVPFDRQVHDSYFVVAHFHYVLMGGAVFPLMGAVYYWFPKATGRMLSEHLGTWSCLTVFVGFNITFFPMHILGLQGMPRRIYTYLDGMGWGDLNLLATAGAFLLAFGFALTLFNVIHSVRHGAAAPDNAWGGSTLEWATASPPLNCNFIQQPVVESRRPMWDWREADTRTVVAGLREDRRETMVTTLLDARPQSVMVLPGPTPWPFVSAVAASAGFIGLIFSPWFFPIGFFAVFATMVLWFWPRHPWRKE</sequence>
<dbReference type="RefSeq" id="WP_138289532.1">
    <property type="nucleotide sequence ID" value="NZ_CP058351.1"/>
</dbReference>
<evidence type="ECO:0000256" key="10">
    <source>
        <dbReference type="ARBA" id="ARBA00022967"/>
    </source>
</evidence>
<keyword evidence="15 18" id="KW-0472">Membrane</keyword>
<evidence type="ECO:0000256" key="9">
    <source>
        <dbReference type="ARBA" id="ARBA00022723"/>
    </source>
</evidence>
<dbReference type="InterPro" id="IPR000883">
    <property type="entry name" value="Cyt_C_Oxase_1"/>
</dbReference>
<keyword evidence="13 18" id="KW-0408">Iron</keyword>
<keyword evidence="8 17" id="KW-0812">Transmembrane</keyword>
<keyword evidence="22" id="KW-1185">Reference proteome</keyword>
<evidence type="ECO:0000256" key="11">
    <source>
        <dbReference type="ARBA" id="ARBA00022982"/>
    </source>
</evidence>